<dbReference type="PANTHER" id="PTHR31355">
    <property type="entry name" value="MICROTUBULE-ASSOCIATED PROTEIN TORTIFOLIA1"/>
    <property type="match status" value="1"/>
</dbReference>
<sequence>MSSQSKMGRNLSPILRRELENLDKDADSRKSAMKALKSYVKDLDSKAIPIFLAHVSETKQTGIPSGEHTISLYEVLARVHGPKIVPQIDNIMNSIVKTLSLSAGAFALHQACSKVVPSIARYAIDPTTPEDRKRYIIHSLCKPLSDCLLGSQENLSSGSALCLQALVESDNWRFSSNEMINEVCQRVAGALEKHSQTNSHMALITALAKHNSLIVEAYARILIQSGLKILDDGFVDANSQKQLSAIHMVSSLMRCLDSRSLLSELEVVIKEMEKCQSDRMPFVTGAAFEALQIAKKICAEKGSKLDNGRRRNVVCGMGDQSSYTASPESQTVDSDYFIESPNSMMNRGHYDSKSVNRRLWRRCENGILDVSLKDGIFSNISQGGNDDVTSSESDDIIDNFSGFRSGDGVVGSNTPSPQRSNSYINVDDVKIFTTPRKLIRSLQDVDDFDSEFSKKQQQRRFKSPVTSTFTSMMHEQNGPSQDKLFSGYEHHGGSESVSSTEDVIVSAEVVTGNEGQTQRTHVLKNNPSSARSIVYGLFVVFAVVLCLLAIGEQDDHNILVPT</sequence>
<dbReference type="Gene3D" id="1.25.10.10">
    <property type="entry name" value="Leucine-rich Repeat Variant"/>
    <property type="match status" value="1"/>
</dbReference>
<dbReference type="SUPFAM" id="SSF48371">
    <property type="entry name" value="ARM repeat"/>
    <property type="match status" value="1"/>
</dbReference>
<dbReference type="InterPro" id="IPR057600">
    <property type="entry name" value="TORTIFOLIA1/SINE1-2_N"/>
</dbReference>
<keyword evidence="1" id="KW-0472">Membrane</keyword>
<proteinExistence type="predicted"/>
<name>A0A830BQ83_9LAMI</name>
<protein>
    <recommendedName>
        <fullName evidence="2">TORTIFOLIA1/SINE1-2 N-terminal domain-containing protein</fullName>
    </recommendedName>
</protein>
<reference evidence="3" key="1">
    <citation type="submission" date="2020-07" db="EMBL/GenBank/DDBJ databases">
        <title>Ethylene signaling mediates host invasion by parasitic plants.</title>
        <authorList>
            <person name="Yoshida S."/>
        </authorList>
    </citation>
    <scope>NUCLEOTIDE SEQUENCE</scope>
    <source>
        <strain evidence="3">Okayama</strain>
    </source>
</reference>
<dbReference type="AlphaFoldDB" id="A0A830BQ83"/>
<evidence type="ECO:0000313" key="4">
    <source>
        <dbReference type="Proteomes" id="UP000653305"/>
    </source>
</evidence>
<organism evidence="3 4">
    <name type="scientific">Phtheirospermum japonicum</name>
    <dbReference type="NCBI Taxonomy" id="374723"/>
    <lineage>
        <taxon>Eukaryota</taxon>
        <taxon>Viridiplantae</taxon>
        <taxon>Streptophyta</taxon>
        <taxon>Embryophyta</taxon>
        <taxon>Tracheophyta</taxon>
        <taxon>Spermatophyta</taxon>
        <taxon>Magnoliopsida</taxon>
        <taxon>eudicotyledons</taxon>
        <taxon>Gunneridae</taxon>
        <taxon>Pentapetalae</taxon>
        <taxon>asterids</taxon>
        <taxon>lamiids</taxon>
        <taxon>Lamiales</taxon>
        <taxon>Orobanchaceae</taxon>
        <taxon>Orobanchaceae incertae sedis</taxon>
        <taxon>Phtheirospermum</taxon>
    </lineage>
</organism>
<evidence type="ECO:0000313" key="3">
    <source>
        <dbReference type="EMBL" id="GFP84171.1"/>
    </source>
</evidence>
<feature type="transmembrane region" description="Helical" evidence="1">
    <location>
        <begin position="533"/>
        <end position="551"/>
    </location>
</feature>
<gene>
    <name evidence="3" type="ORF">PHJA_000560800</name>
</gene>
<dbReference type="InterPro" id="IPR011989">
    <property type="entry name" value="ARM-like"/>
</dbReference>
<dbReference type="Proteomes" id="UP000653305">
    <property type="component" value="Unassembled WGS sequence"/>
</dbReference>
<dbReference type="OrthoDB" id="611190at2759"/>
<comment type="caution">
    <text evidence="3">The sequence shown here is derived from an EMBL/GenBank/DDBJ whole genome shotgun (WGS) entry which is preliminary data.</text>
</comment>
<dbReference type="PANTHER" id="PTHR31355:SF4">
    <property type="entry name" value="TOG DOMAIN-CONTAINING PROTEIN"/>
    <property type="match status" value="1"/>
</dbReference>
<dbReference type="InterPro" id="IPR033337">
    <property type="entry name" value="TORTIFOLIA1/SINE1-2"/>
</dbReference>
<feature type="domain" description="TORTIFOLIA1/SINE1-2 N-terminal" evidence="2">
    <location>
        <begin position="24"/>
        <end position="295"/>
    </location>
</feature>
<dbReference type="InterPro" id="IPR016024">
    <property type="entry name" value="ARM-type_fold"/>
</dbReference>
<dbReference type="EMBL" id="BMAC01000079">
    <property type="protein sequence ID" value="GFP84171.1"/>
    <property type="molecule type" value="Genomic_DNA"/>
</dbReference>
<dbReference type="GO" id="GO:0008017">
    <property type="term" value="F:microtubule binding"/>
    <property type="evidence" value="ECO:0007669"/>
    <property type="project" value="InterPro"/>
</dbReference>
<keyword evidence="1" id="KW-0812">Transmembrane</keyword>
<keyword evidence="1" id="KW-1133">Transmembrane helix</keyword>
<dbReference type="Pfam" id="PF24714">
    <property type="entry name" value="TOR1L1_N"/>
    <property type="match status" value="1"/>
</dbReference>
<evidence type="ECO:0000256" key="1">
    <source>
        <dbReference type="SAM" id="Phobius"/>
    </source>
</evidence>
<dbReference type="GO" id="GO:0005874">
    <property type="term" value="C:microtubule"/>
    <property type="evidence" value="ECO:0007669"/>
    <property type="project" value="InterPro"/>
</dbReference>
<accession>A0A830BQ83</accession>
<evidence type="ECO:0000259" key="2">
    <source>
        <dbReference type="Pfam" id="PF24714"/>
    </source>
</evidence>
<keyword evidence="4" id="KW-1185">Reference proteome</keyword>